<keyword evidence="4" id="KW-0472">Membrane</keyword>
<evidence type="ECO:0000313" key="10">
    <source>
        <dbReference type="Proteomes" id="UP000187464"/>
    </source>
</evidence>
<evidence type="ECO:0000256" key="4">
    <source>
        <dbReference type="ARBA" id="ARBA00023136"/>
    </source>
</evidence>
<dbReference type="AlphaFoldDB" id="A0A1R3T427"/>
<dbReference type="Gene3D" id="1.25.40.390">
    <property type="match status" value="1"/>
</dbReference>
<dbReference type="GO" id="GO:0009279">
    <property type="term" value="C:cell outer membrane"/>
    <property type="evidence" value="ECO:0007669"/>
    <property type="project" value="UniProtKB-SubCell"/>
</dbReference>
<feature type="domain" description="RagB/SusD" evidence="7">
    <location>
        <begin position="355"/>
        <end position="596"/>
    </location>
</feature>
<dbReference type="Pfam" id="PF14322">
    <property type="entry name" value="SusD-like_3"/>
    <property type="match status" value="1"/>
</dbReference>
<feature type="chain" id="PRO_5012887471" evidence="6">
    <location>
        <begin position="20"/>
        <end position="596"/>
    </location>
</feature>
<dbReference type="KEGG" id="psac:PSM36_2075"/>
<dbReference type="STRING" id="1642647.PSM36_2075"/>
<gene>
    <name evidence="9" type="ORF">PSM36_2075</name>
</gene>
<evidence type="ECO:0000259" key="8">
    <source>
        <dbReference type="Pfam" id="PF14322"/>
    </source>
</evidence>
<keyword evidence="5" id="KW-0998">Cell outer membrane</keyword>
<dbReference type="EMBL" id="LT605205">
    <property type="protein sequence ID" value="SCD20882.1"/>
    <property type="molecule type" value="Genomic_DNA"/>
</dbReference>
<dbReference type="PROSITE" id="PS51257">
    <property type="entry name" value="PROKAR_LIPOPROTEIN"/>
    <property type="match status" value="1"/>
</dbReference>
<dbReference type="InterPro" id="IPR011990">
    <property type="entry name" value="TPR-like_helical_dom_sf"/>
</dbReference>
<feature type="domain" description="SusD-like N-terminal" evidence="8">
    <location>
        <begin position="124"/>
        <end position="244"/>
    </location>
</feature>
<protein>
    <submittedName>
        <fullName evidence="9">SusD domain-containing protein</fullName>
    </submittedName>
</protein>
<proteinExistence type="inferred from homology"/>
<dbReference type="SUPFAM" id="SSF48452">
    <property type="entry name" value="TPR-like"/>
    <property type="match status" value="1"/>
</dbReference>
<dbReference type="Pfam" id="PF07980">
    <property type="entry name" value="SusD_RagB"/>
    <property type="match status" value="1"/>
</dbReference>
<keyword evidence="3 6" id="KW-0732">Signal</keyword>
<name>A0A1R3T427_9BACT</name>
<evidence type="ECO:0000256" key="5">
    <source>
        <dbReference type="ARBA" id="ARBA00023237"/>
    </source>
</evidence>
<dbReference type="RefSeq" id="WP_076930812.1">
    <property type="nucleotide sequence ID" value="NZ_LT605205.1"/>
</dbReference>
<dbReference type="InterPro" id="IPR033985">
    <property type="entry name" value="SusD-like_N"/>
</dbReference>
<keyword evidence="10" id="KW-1185">Reference proteome</keyword>
<evidence type="ECO:0000259" key="7">
    <source>
        <dbReference type="Pfam" id="PF07980"/>
    </source>
</evidence>
<comment type="subcellular location">
    <subcellularLocation>
        <location evidence="1">Cell outer membrane</location>
    </subcellularLocation>
</comment>
<evidence type="ECO:0000256" key="6">
    <source>
        <dbReference type="SAM" id="SignalP"/>
    </source>
</evidence>
<sequence length="596" mass="68835">MKKYIIFISCLIFSTVFFSCEDFLEKPISSDITVDSVFNSTIRTEQFLWNVYSTASIYEFNHFWSSTDPRFYHYGASGSLVSVATDELEVEGTYPAIPRYFHTGTWNAATIDPGSWGLEFMSHITYQGIRNANIFIENVDKSPFPESEKNSMKAEARFLRALMHFDLMQRLGGISIVDRVLSVSSINDVEGVKIPRSTYAQTVDFIVSECEEAAKFLPNVYEDTKYLGRIVKGAALALKARVLLYAASPLFNDPEGKTYVPVSDPVLRELIGYPSYDQNRWQLAVQANKAVLDWASGESGWCRLYDGFDNPVDRYEEIFINHTCPEVILSAGLMQNAGGYFCLFMLPGQIIPQGQNNPSNHAITFNFTKFYQKKDGTDQVWDEVEGVAYPYSQYQKKLGELEPRFQASVFQSGTEWSRGSGTVYHFYETNTLQLKDIRGVGFMRKFVKGVTQNSPAPRWITFRLAEFYLNYAEALNEINGSPTEIEWAVNQVRRRVDMPDVRYTNQEDMRKIIRRERAVEFAFEQHRYFDLRRWKTASEEGVMKGRIYTLKLYDTKPEPTYKLEQISSRVWDDKMYLYPFRQQEVDLGYITQNPGW</sequence>
<organism evidence="9 10">
    <name type="scientific">Proteiniphilum saccharofermentans</name>
    <dbReference type="NCBI Taxonomy" id="1642647"/>
    <lineage>
        <taxon>Bacteria</taxon>
        <taxon>Pseudomonadati</taxon>
        <taxon>Bacteroidota</taxon>
        <taxon>Bacteroidia</taxon>
        <taxon>Bacteroidales</taxon>
        <taxon>Dysgonomonadaceae</taxon>
        <taxon>Proteiniphilum</taxon>
    </lineage>
</organism>
<accession>A0A1R3T427</accession>
<evidence type="ECO:0000313" key="9">
    <source>
        <dbReference type="EMBL" id="SCD20882.1"/>
    </source>
</evidence>
<feature type="signal peptide" evidence="6">
    <location>
        <begin position="1"/>
        <end position="19"/>
    </location>
</feature>
<dbReference type="InterPro" id="IPR012944">
    <property type="entry name" value="SusD_RagB_dom"/>
</dbReference>
<reference evidence="9 10" key="1">
    <citation type="submission" date="2016-08" db="EMBL/GenBank/DDBJ databases">
        <authorList>
            <person name="Seilhamer J.J."/>
        </authorList>
    </citation>
    <scope>NUCLEOTIDE SEQUENCE [LARGE SCALE GENOMIC DNA]</scope>
    <source>
        <strain evidence="9">M3/6</strain>
    </source>
</reference>
<dbReference type="Proteomes" id="UP000187464">
    <property type="component" value="Chromosome I"/>
</dbReference>
<comment type="similarity">
    <text evidence="2">Belongs to the SusD family.</text>
</comment>
<evidence type="ECO:0000256" key="2">
    <source>
        <dbReference type="ARBA" id="ARBA00006275"/>
    </source>
</evidence>
<evidence type="ECO:0000256" key="3">
    <source>
        <dbReference type="ARBA" id="ARBA00022729"/>
    </source>
</evidence>
<evidence type="ECO:0000256" key="1">
    <source>
        <dbReference type="ARBA" id="ARBA00004442"/>
    </source>
</evidence>